<keyword evidence="2" id="KW-1185">Reference proteome</keyword>
<evidence type="ECO:0000313" key="2">
    <source>
        <dbReference type="Proteomes" id="UP000663313"/>
    </source>
</evidence>
<accession>A0A873WPC4</accession>
<sequence length="111" mass="12369">MKQLTMQQFIDFVASIDSSNAIGTVKSAIEGGATHIAVDGNGDVFAFKMRPRHCYPDSYDSDGYLGEWLRGSEEFGDLAKTICYLGNTGKEHPDWRELCYQIPTKSNSTYC</sequence>
<gene>
    <name evidence="1" type="ORF">CPT_Solomon_063</name>
</gene>
<proteinExistence type="predicted"/>
<reference evidence="1" key="1">
    <citation type="submission" date="2020-07" db="EMBL/GenBank/DDBJ databases">
        <title>Complete genome sequence of Klebsiella aerogenes phage Solomon.</title>
        <authorList>
            <person name="Hudson A.T."/>
            <person name="Clark J.D."/>
            <person name="Gill J."/>
            <person name="Liu M."/>
        </authorList>
    </citation>
    <scope>NUCLEOTIDE SEQUENCE</scope>
</reference>
<evidence type="ECO:0000313" key="1">
    <source>
        <dbReference type="EMBL" id="QPB09521.1"/>
    </source>
</evidence>
<protein>
    <submittedName>
        <fullName evidence="1">Uncharacterized protein</fullName>
    </submittedName>
</protein>
<dbReference type="Proteomes" id="UP000663313">
    <property type="component" value="Segment"/>
</dbReference>
<name>A0A873WPC4_9CAUD</name>
<organism evidence="1 2">
    <name type="scientific">Klebsiella phage Solomon</name>
    <dbReference type="NCBI Taxonomy" id="2767583"/>
    <lineage>
        <taxon>Viruses</taxon>
        <taxon>Duplodnaviria</taxon>
        <taxon>Heunggongvirae</taxon>
        <taxon>Uroviricota</taxon>
        <taxon>Caudoviricetes</taxon>
        <taxon>Drexlerviridae</taxon>
        <taxon>Webervirus</taxon>
        <taxon>Webervirus solomon</taxon>
    </lineage>
</organism>
<dbReference type="EMBL" id="MT701592">
    <property type="protein sequence ID" value="QPB09521.1"/>
    <property type="molecule type" value="Genomic_DNA"/>
</dbReference>